<evidence type="ECO:0000256" key="10">
    <source>
        <dbReference type="ARBA" id="ARBA00022984"/>
    </source>
</evidence>
<dbReference type="Pfam" id="PF00768">
    <property type="entry name" value="Peptidase_S11"/>
    <property type="match status" value="1"/>
</dbReference>
<evidence type="ECO:0000259" key="14">
    <source>
        <dbReference type="Pfam" id="PF00768"/>
    </source>
</evidence>
<keyword evidence="6" id="KW-0645">Protease</keyword>
<evidence type="ECO:0000313" key="16">
    <source>
        <dbReference type="EMBL" id="MCU6764119.1"/>
    </source>
</evidence>
<protein>
    <recommendedName>
        <fullName evidence="4">serine-type D-Ala-D-Ala carboxypeptidase</fullName>
        <ecNumber evidence="4">3.4.16.4</ecNumber>
    </recommendedName>
</protein>
<dbReference type="RefSeq" id="WP_262582595.1">
    <property type="nucleotide sequence ID" value="NZ_JAOQJL010000002.1"/>
</dbReference>
<comment type="function">
    <text evidence="1">Removes C-terminal D-alanyl residues from sugar-peptide cell wall precursors.</text>
</comment>
<keyword evidence="7" id="KW-0732">Signal</keyword>
<dbReference type="PRINTS" id="PR00725">
    <property type="entry name" value="DADACBPTASE1"/>
</dbReference>
<evidence type="ECO:0000256" key="1">
    <source>
        <dbReference type="ARBA" id="ARBA00003217"/>
    </source>
</evidence>
<keyword evidence="5 16" id="KW-0121">Carboxypeptidase</keyword>
<comment type="caution">
    <text evidence="16">The sequence shown here is derived from an EMBL/GenBank/DDBJ whole genome shotgun (WGS) entry which is preliminary data.</text>
</comment>
<sequence length="440" mass="49076">MIIIKSGIWIRVSGYQAAGCQMKGILKKTAVCWCLLLLATIYIPAYGKSQVTEVQMIPNLVDLVENSEPEEPGSLYSLSAVLMDGDSGRILYQKDGEVPRPNASTTKVLTCILALENGSGDDYVSISKNAASQPEVRLNLHEGEQYYLEDLLYSLMLKSHNDTAVAVAEHIGGSVEGFADMMNAKAKEIGCKDTYFITPNGLDASDAGGVHHTTAEDLARIMNYAISNPVFLKITQTRDYSFSDLSGKRHFSLHNANAFLDMEEGVLSGKTGFTGNAGYCYVCACENQERTFIIALLGCGWPGNKNYKWQDAKKLLKYGETCFRYENYWKELKIPRISVENGTTGGSRPGQKVWIQGKLRAKETDKKKKVLVRTDEKVSCSLKLEKELQAPVQKGQKIGEVRYMLRDELLSAYPVVADKNVERISYFWCVDQVFHLFFHS</sequence>
<accession>A0ABT2TPG3</accession>
<dbReference type="SUPFAM" id="SSF56601">
    <property type="entry name" value="beta-lactamase/transpeptidase-like"/>
    <property type="match status" value="1"/>
</dbReference>
<evidence type="ECO:0000256" key="6">
    <source>
        <dbReference type="ARBA" id="ARBA00022670"/>
    </source>
</evidence>
<evidence type="ECO:0000259" key="15">
    <source>
        <dbReference type="Pfam" id="PF07943"/>
    </source>
</evidence>
<dbReference type="Pfam" id="PF07943">
    <property type="entry name" value="PBP5_C"/>
    <property type="match status" value="1"/>
</dbReference>
<organism evidence="16 17">
    <name type="scientific">Blautia ammoniilytica</name>
    <dbReference type="NCBI Taxonomy" id="2981782"/>
    <lineage>
        <taxon>Bacteria</taxon>
        <taxon>Bacillati</taxon>
        <taxon>Bacillota</taxon>
        <taxon>Clostridia</taxon>
        <taxon>Lachnospirales</taxon>
        <taxon>Lachnospiraceae</taxon>
        <taxon>Blautia</taxon>
    </lineage>
</organism>
<dbReference type="Proteomes" id="UP001652409">
    <property type="component" value="Unassembled WGS sequence"/>
</dbReference>
<dbReference type="GO" id="GO:0004180">
    <property type="term" value="F:carboxypeptidase activity"/>
    <property type="evidence" value="ECO:0007669"/>
    <property type="project" value="UniProtKB-KW"/>
</dbReference>
<dbReference type="SUPFAM" id="SSF69189">
    <property type="entry name" value="Penicillin-binding protein associated domain"/>
    <property type="match status" value="1"/>
</dbReference>
<evidence type="ECO:0000256" key="2">
    <source>
        <dbReference type="ARBA" id="ARBA00004752"/>
    </source>
</evidence>
<evidence type="ECO:0000256" key="3">
    <source>
        <dbReference type="ARBA" id="ARBA00007164"/>
    </source>
</evidence>
<evidence type="ECO:0000313" key="17">
    <source>
        <dbReference type="Proteomes" id="UP001652409"/>
    </source>
</evidence>
<dbReference type="EC" id="3.4.16.4" evidence="4"/>
<evidence type="ECO:0000256" key="8">
    <source>
        <dbReference type="ARBA" id="ARBA00022801"/>
    </source>
</evidence>
<evidence type="ECO:0000256" key="13">
    <source>
        <dbReference type="RuleBase" id="RU004016"/>
    </source>
</evidence>
<dbReference type="Gene3D" id="3.40.710.10">
    <property type="entry name" value="DD-peptidase/beta-lactamase superfamily"/>
    <property type="match status" value="1"/>
</dbReference>
<dbReference type="Gene3D" id="2.60.410.10">
    <property type="entry name" value="D-Ala-D-Ala carboxypeptidase, C-terminal domain"/>
    <property type="match status" value="1"/>
</dbReference>
<feature type="domain" description="Peptidase S11 D-alanyl-D-alanine carboxypeptidase A N-terminal" evidence="14">
    <location>
        <begin position="71"/>
        <end position="297"/>
    </location>
</feature>
<dbReference type="PANTHER" id="PTHR21581">
    <property type="entry name" value="D-ALANYL-D-ALANINE CARBOXYPEPTIDASE"/>
    <property type="match status" value="1"/>
</dbReference>
<dbReference type="EMBL" id="JAOQJL010000002">
    <property type="protein sequence ID" value="MCU6764119.1"/>
    <property type="molecule type" value="Genomic_DNA"/>
</dbReference>
<comment type="pathway">
    <text evidence="2">Cell wall biogenesis; peptidoglycan biosynthesis.</text>
</comment>
<keyword evidence="9" id="KW-0133">Cell shape</keyword>
<feature type="domain" description="Peptidase S11 D-Ala-D-Ala carboxypeptidase A C-terminal" evidence="15">
    <location>
        <begin position="375"/>
        <end position="423"/>
    </location>
</feature>
<dbReference type="InterPro" id="IPR012907">
    <property type="entry name" value="Peptidase_S11_C"/>
</dbReference>
<dbReference type="InterPro" id="IPR015956">
    <property type="entry name" value="Peniciliin-bd_prot_C_sf"/>
</dbReference>
<dbReference type="InterPro" id="IPR037167">
    <property type="entry name" value="Peptidase_S11_C_sf"/>
</dbReference>
<gene>
    <name evidence="16" type="ORF">OCV61_01685</name>
</gene>
<comment type="similarity">
    <text evidence="3 13">Belongs to the peptidase S11 family.</text>
</comment>
<dbReference type="InterPro" id="IPR012338">
    <property type="entry name" value="Beta-lactam/transpept-like"/>
</dbReference>
<evidence type="ECO:0000256" key="9">
    <source>
        <dbReference type="ARBA" id="ARBA00022960"/>
    </source>
</evidence>
<dbReference type="InterPro" id="IPR001967">
    <property type="entry name" value="Peptidase_S11_N"/>
</dbReference>
<keyword evidence="17" id="KW-1185">Reference proteome</keyword>
<evidence type="ECO:0000256" key="11">
    <source>
        <dbReference type="ARBA" id="ARBA00023316"/>
    </source>
</evidence>
<evidence type="ECO:0000256" key="4">
    <source>
        <dbReference type="ARBA" id="ARBA00012448"/>
    </source>
</evidence>
<name>A0ABT2TPG3_9FIRM</name>
<comment type="catalytic activity">
    <reaction evidence="12">
        <text>Preferential cleavage: (Ac)2-L-Lys-D-Ala-|-D-Ala. Also transpeptidation of peptidyl-alanyl moieties that are N-acyl substituents of D-alanine.</text>
        <dbReference type="EC" id="3.4.16.4"/>
    </reaction>
</comment>
<proteinExistence type="inferred from homology"/>
<keyword evidence="8" id="KW-0378">Hydrolase</keyword>
<evidence type="ECO:0000256" key="12">
    <source>
        <dbReference type="ARBA" id="ARBA00034000"/>
    </source>
</evidence>
<dbReference type="InterPro" id="IPR018044">
    <property type="entry name" value="Peptidase_S11"/>
</dbReference>
<evidence type="ECO:0000256" key="7">
    <source>
        <dbReference type="ARBA" id="ARBA00022729"/>
    </source>
</evidence>
<reference evidence="16 17" key="1">
    <citation type="journal article" date="2021" name="ISME Commun">
        <title>Automated analysis of genomic sequences facilitates high-throughput and comprehensive description of bacteria.</title>
        <authorList>
            <person name="Hitch T.C.A."/>
        </authorList>
    </citation>
    <scope>NUCLEOTIDE SEQUENCE [LARGE SCALE GENOMIC DNA]</scope>
    <source>
        <strain evidence="16 17">Sanger_23</strain>
    </source>
</reference>
<keyword evidence="11" id="KW-0961">Cell wall biogenesis/degradation</keyword>
<dbReference type="PANTHER" id="PTHR21581:SF33">
    <property type="entry name" value="D-ALANYL-D-ALANINE CARBOXYPEPTIDASE DACB"/>
    <property type="match status" value="1"/>
</dbReference>
<keyword evidence="10" id="KW-0573">Peptidoglycan synthesis</keyword>
<evidence type="ECO:0000256" key="5">
    <source>
        <dbReference type="ARBA" id="ARBA00022645"/>
    </source>
</evidence>